<protein>
    <submittedName>
        <fullName evidence="2">Exodeoxyribonuclease VII</fullName>
    </submittedName>
</protein>
<sequence length="89" mass="10811">MEDILSLEVEEMEKLEFNELIEKIERIKSYFHQNDVDIEIALKLYGKAVDLLSIARKKLINFKNEKEEIDRRYKEFLESLENENEEQLF</sequence>
<keyword evidence="3" id="KW-1185">Reference proteome</keyword>
<organism evidence="2 3">
    <name type="scientific">Thermosipho melanesiensis</name>
    <dbReference type="NCBI Taxonomy" id="46541"/>
    <lineage>
        <taxon>Bacteria</taxon>
        <taxon>Thermotogati</taxon>
        <taxon>Thermotogota</taxon>
        <taxon>Thermotogae</taxon>
        <taxon>Thermotogales</taxon>
        <taxon>Fervidobacteriaceae</taxon>
        <taxon>Thermosipho</taxon>
    </lineage>
</organism>
<keyword evidence="1" id="KW-0175">Coiled coil</keyword>
<feature type="coiled-coil region" evidence="1">
    <location>
        <begin position="52"/>
        <end position="86"/>
    </location>
</feature>
<dbReference type="SUPFAM" id="SSF116842">
    <property type="entry name" value="XseB-like"/>
    <property type="match status" value="1"/>
</dbReference>
<name>A0ABN4UZB0_9BACT</name>
<evidence type="ECO:0000256" key="1">
    <source>
        <dbReference type="SAM" id="Coils"/>
    </source>
</evidence>
<gene>
    <name evidence="2" type="ORF">BW47_10060</name>
</gene>
<dbReference type="InterPro" id="IPR037004">
    <property type="entry name" value="Exonuc_VII_ssu_sf"/>
</dbReference>
<evidence type="ECO:0000313" key="3">
    <source>
        <dbReference type="Proteomes" id="UP000185490"/>
    </source>
</evidence>
<dbReference type="Gene3D" id="1.10.287.1040">
    <property type="entry name" value="Exonuclease VII, small subunit"/>
    <property type="match status" value="1"/>
</dbReference>
<dbReference type="Proteomes" id="UP000185490">
    <property type="component" value="Chromosome"/>
</dbReference>
<reference evidence="2 3" key="1">
    <citation type="submission" date="2014-02" db="EMBL/GenBank/DDBJ databases">
        <title>Diversity of Thermotogales isolates from hydrothermal vents.</title>
        <authorList>
            <person name="Haverkamp T.H.A."/>
            <person name="Lossouarn J."/>
            <person name="Geslin C."/>
            <person name="Nesbo C.L."/>
        </authorList>
    </citation>
    <scope>NUCLEOTIDE SEQUENCE [LARGE SCALE GENOMIC DNA]</scope>
    <source>
        <strain evidence="2 3">431</strain>
    </source>
</reference>
<proteinExistence type="predicted"/>
<accession>A0ABN4UZB0</accession>
<dbReference type="RefSeq" id="WP_041426134.1">
    <property type="nucleotide sequence ID" value="NZ_CP007389.1"/>
</dbReference>
<dbReference type="EMBL" id="CP007389">
    <property type="protein sequence ID" value="APT74769.1"/>
    <property type="molecule type" value="Genomic_DNA"/>
</dbReference>
<evidence type="ECO:0000313" key="2">
    <source>
        <dbReference type="EMBL" id="APT74769.1"/>
    </source>
</evidence>